<keyword evidence="1" id="KW-0472">Membrane</keyword>
<organism evidence="2 3">
    <name type="scientific">Chryseobacterium arthrosphaerae</name>
    <dbReference type="NCBI Taxonomy" id="651561"/>
    <lineage>
        <taxon>Bacteria</taxon>
        <taxon>Pseudomonadati</taxon>
        <taxon>Bacteroidota</taxon>
        <taxon>Flavobacteriia</taxon>
        <taxon>Flavobacteriales</taxon>
        <taxon>Weeksellaceae</taxon>
        <taxon>Chryseobacterium group</taxon>
        <taxon>Chryseobacterium</taxon>
    </lineage>
</organism>
<name>A0ABU7R4X4_9FLAO</name>
<dbReference type="EMBL" id="JAZGJU010000062">
    <property type="protein sequence ID" value="MEE6129862.1"/>
    <property type="molecule type" value="Genomic_DNA"/>
</dbReference>
<keyword evidence="3" id="KW-1185">Reference proteome</keyword>
<sequence length="171" mass="19733">MKKLNPGYFKFFFFRYGIIVILVFVVSILIYCISKEEDDPVKLAFPNILALLFFILICVSEYRMLEKNLPPADVFLTDDGLIINGISYSSGQIEELTYMPVRNTLNKFPSYFFEIKTSDGAVFYFLDRDPSWNGESAVMKLLSGHPLFASKTKRREESSEGFSVFKKQKQL</sequence>
<reference evidence="2 3" key="1">
    <citation type="submission" date="2024-01" db="EMBL/GenBank/DDBJ databases">
        <title>Whole genome of Chryseobacterium arthrosphaerae NNCa 2741.</title>
        <authorList>
            <person name="Boriskina E.V."/>
            <person name="Gordinskaya N.A."/>
            <person name="Kropotov V.S."/>
            <person name="Alekseeva A.E."/>
            <person name="Makhova M.A."/>
            <person name="Kryazhev D.V."/>
            <person name="Shkurkina I.S."/>
        </authorList>
    </citation>
    <scope>NUCLEOTIDE SEQUENCE [LARGE SCALE GENOMIC DNA]</scope>
    <source>
        <strain evidence="2 3">NNCa 2741</strain>
    </source>
</reference>
<comment type="caution">
    <text evidence="2">The sequence shown here is derived from an EMBL/GenBank/DDBJ whole genome shotgun (WGS) entry which is preliminary data.</text>
</comment>
<dbReference type="RefSeq" id="WP_241309247.1">
    <property type="nucleotide sequence ID" value="NZ_JAKYXE010000001.1"/>
</dbReference>
<dbReference type="Proteomes" id="UP001350005">
    <property type="component" value="Unassembled WGS sequence"/>
</dbReference>
<keyword evidence="1" id="KW-0812">Transmembrane</keyword>
<keyword evidence="1" id="KW-1133">Transmembrane helix</keyword>
<evidence type="ECO:0000313" key="2">
    <source>
        <dbReference type="EMBL" id="MEE6129862.1"/>
    </source>
</evidence>
<accession>A0ABU7R4X4</accession>
<evidence type="ECO:0008006" key="4">
    <source>
        <dbReference type="Google" id="ProtNLM"/>
    </source>
</evidence>
<gene>
    <name evidence="2" type="ORF">V2E39_20860</name>
</gene>
<evidence type="ECO:0000313" key="3">
    <source>
        <dbReference type="Proteomes" id="UP001350005"/>
    </source>
</evidence>
<proteinExistence type="predicted"/>
<evidence type="ECO:0000256" key="1">
    <source>
        <dbReference type="SAM" id="Phobius"/>
    </source>
</evidence>
<protein>
    <recommendedName>
        <fullName evidence="4">PH domain-containing protein</fullName>
    </recommendedName>
</protein>
<feature type="transmembrane region" description="Helical" evidence="1">
    <location>
        <begin position="12"/>
        <end position="31"/>
    </location>
</feature>
<feature type="transmembrane region" description="Helical" evidence="1">
    <location>
        <begin position="43"/>
        <end position="62"/>
    </location>
</feature>